<dbReference type="AlphaFoldDB" id="A0AA97JRW3"/>
<gene>
    <name evidence="22" type="primary">FYB1</name>
</gene>
<dbReference type="Gene3D" id="2.30.30.40">
    <property type="entry name" value="SH3 Domains"/>
    <property type="match status" value="2"/>
</dbReference>
<evidence type="ECO:0000256" key="6">
    <source>
        <dbReference type="ARBA" id="ARBA00022737"/>
    </source>
</evidence>
<dbReference type="PANTHER" id="PTHR16830">
    <property type="entry name" value="SH2 CONTAINING ADAPTOR PRAM-1 RELATED"/>
    <property type="match status" value="1"/>
</dbReference>
<dbReference type="GO" id="GO:0050852">
    <property type="term" value="P:T cell receptor signaling pathway"/>
    <property type="evidence" value="ECO:0007669"/>
    <property type="project" value="TreeGrafter"/>
</dbReference>
<reference evidence="22" key="1">
    <citation type="submission" date="2025-08" db="UniProtKB">
        <authorList>
            <consortium name="RefSeq"/>
        </authorList>
    </citation>
    <scope>IDENTIFICATION</scope>
    <source>
        <tissue evidence="22">Blood</tissue>
    </source>
</reference>
<dbReference type="SUPFAM" id="SSF50044">
    <property type="entry name" value="SH3-domain"/>
    <property type="match status" value="2"/>
</dbReference>
<evidence type="ECO:0000256" key="12">
    <source>
        <dbReference type="ARBA" id="ARBA00068976"/>
    </source>
</evidence>
<evidence type="ECO:0000256" key="13">
    <source>
        <dbReference type="ARBA" id="ARBA00079796"/>
    </source>
</evidence>
<dbReference type="GO" id="GO:0005737">
    <property type="term" value="C:cytoplasm"/>
    <property type="evidence" value="ECO:0007669"/>
    <property type="project" value="UniProtKB-SubCell"/>
</dbReference>
<dbReference type="GO" id="GO:0005886">
    <property type="term" value="C:plasma membrane"/>
    <property type="evidence" value="ECO:0007669"/>
    <property type="project" value="InterPro"/>
</dbReference>
<feature type="compositionally biased region" description="Acidic residues" evidence="19">
    <location>
        <begin position="650"/>
        <end position="659"/>
    </location>
</feature>
<comment type="subcellular location">
    <subcellularLocation>
        <location evidence="1">Cell junction</location>
    </subcellularLocation>
    <subcellularLocation>
        <location evidence="2">Cytoplasm</location>
    </subcellularLocation>
</comment>
<evidence type="ECO:0000256" key="10">
    <source>
        <dbReference type="ARBA" id="ARBA00023242"/>
    </source>
</evidence>
<feature type="region of interest" description="Disordered" evidence="19">
    <location>
        <begin position="603"/>
        <end position="771"/>
    </location>
</feature>
<dbReference type="InterPro" id="IPR036028">
    <property type="entry name" value="SH3-like_dom_sf"/>
</dbReference>
<accession>A0AA97JRW3</accession>
<evidence type="ECO:0000256" key="19">
    <source>
        <dbReference type="SAM" id="MobiDB-lite"/>
    </source>
</evidence>
<feature type="domain" description="SH3" evidence="20">
    <location>
        <begin position="782"/>
        <end position="850"/>
    </location>
</feature>
<dbReference type="GO" id="GO:0072659">
    <property type="term" value="P:protein localization to plasma membrane"/>
    <property type="evidence" value="ECO:0007669"/>
    <property type="project" value="TreeGrafter"/>
</dbReference>
<dbReference type="SMART" id="SM00326">
    <property type="entry name" value="SH3"/>
    <property type="match status" value="2"/>
</dbReference>
<evidence type="ECO:0000256" key="5">
    <source>
        <dbReference type="ARBA" id="ARBA00022553"/>
    </source>
</evidence>
<feature type="compositionally biased region" description="Acidic residues" evidence="19">
    <location>
        <begin position="724"/>
        <end position="733"/>
    </location>
</feature>
<keyword evidence="8" id="KW-0007">Acetylation</keyword>
<evidence type="ECO:0000313" key="21">
    <source>
        <dbReference type="Proteomes" id="UP001190640"/>
    </source>
</evidence>
<evidence type="ECO:0000313" key="22">
    <source>
        <dbReference type="RefSeq" id="XP_054843075.1"/>
    </source>
</evidence>
<dbReference type="CTD" id="2533"/>
<feature type="compositionally biased region" description="Basic and acidic residues" evidence="19">
    <location>
        <begin position="376"/>
        <end position="388"/>
    </location>
</feature>
<keyword evidence="4" id="KW-0963">Cytoplasm</keyword>
<protein>
    <recommendedName>
        <fullName evidence="12">FYN-binding protein 1</fullName>
    </recommendedName>
    <alternativeName>
        <fullName evidence="13">Adhesion and degranulation promoting adaptor protein</fullName>
    </alternativeName>
    <alternativeName>
        <fullName evidence="14">FYB-120/130</fullName>
    </alternativeName>
    <alternativeName>
        <fullName evidence="17">FYN-T-binding protein</fullName>
    </alternativeName>
    <alternativeName>
        <fullName evidence="15">SLAP-130</fullName>
    </alternativeName>
    <alternativeName>
        <fullName evidence="16">SLP-76-associated phosphoprotein</fullName>
    </alternativeName>
</protein>
<dbReference type="FunFam" id="2.30.30.40:FF:000133">
    <property type="entry name" value="FYN-binding protein-like isoform X2"/>
    <property type="match status" value="1"/>
</dbReference>
<feature type="compositionally biased region" description="Acidic residues" evidence="19">
    <location>
        <begin position="458"/>
        <end position="467"/>
    </location>
</feature>
<evidence type="ECO:0000256" key="15">
    <source>
        <dbReference type="ARBA" id="ARBA00081595"/>
    </source>
</evidence>
<proteinExistence type="predicted"/>
<dbReference type="GO" id="GO:0070161">
    <property type="term" value="C:anchoring junction"/>
    <property type="evidence" value="ECO:0007669"/>
    <property type="project" value="UniProtKB-SubCell"/>
</dbReference>
<evidence type="ECO:0000256" key="18">
    <source>
        <dbReference type="PROSITE-ProRule" id="PRU00192"/>
    </source>
</evidence>
<dbReference type="GeneID" id="129334783"/>
<keyword evidence="6" id="KW-0677">Repeat</keyword>
<evidence type="ECO:0000256" key="7">
    <source>
        <dbReference type="ARBA" id="ARBA00022949"/>
    </source>
</evidence>
<feature type="compositionally biased region" description="Basic and acidic residues" evidence="19">
    <location>
        <begin position="687"/>
        <end position="706"/>
    </location>
</feature>
<dbReference type="InterPro" id="IPR043443">
    <property type="entry name" value="FYB1/2-like"/>
</dbReference>
<keyword evidence="10" id="KW-0539">Nucleus</keyword>
<evidence type="ECO:0000256" key="9">
    <source>
        <dbReference type="ARBA" id="ARBA00023054"/>
    </source>
</evidence>
<keyword evidence="7" id="KW-0965">Cell junction</keyword>
<feature type="compositionally biased region" description="Low complexity" evidence="19">
    <location>
        <begin position="93"/>
        <end position="107"/>
    </location>
</feature>
<evidence type="ECO:0000256" key="14">
    <source>
        <dbReference type="ARBA" id="ARBA00081371"/>
    </source>
</evidence>
<feature type="compositionally biased region" description="Basic and acidic residues" evidence="19">
    <location>
        <begin position="757"/>
        <end position="771"/>
    </location>
</feature>
<keyword evidence="9" id="KW-0175">Coiled coil</keyword>
<dbReference type="FunFam" id="2.30.30.40:FF:000156">
    <property type="entry name" value="FYN-binding protein-like isoform X1"/>
    <property type="match status" value="1"/>
</dbReference>
<evidence type="ECO:0000256" key="8">
    <source>
        <dbReference type="ARBA" id="ARBA00022990"/>
    </source>
</evidence>
<evidence type="ECO:0000256" key="1">
    <source>
        <dbReference type="ARBA" id="ARBA00004282"/>
    </source>
</evidence>
<feature type="compositionally biased region" description="Basic and acidic residues" evidence="19">
    <location>
        <begin position="489"/>
        <end position="526"/>
    </location>
</feature>
<dbReference type="KEGG" id="emc:129334783"/>
<keyword evidence="5" id="KW-0597">Phosphoprotein</keyword>
<evidence type="ECO:0000259" key="20">
    <source>
        <dbReference type="PROSITE" id="PS50002"/>
    </source>
</evidence>
<sequence length="865" mass="95095">MDGQTNVKSIMAKFSPSNNPAEEVHNRQVKVAGQSSLATKAAFEKFSHLGNAGLPARPSSLQKSPSFKPPLGIKPSLQDTQDIKEPKPPPLKSSPAANKFAALAQAASREVNERAGFPKPLGPKLTELPKEDSKPVFPKGIDNRVPCSTLPSKNDLKPPGPKPNFKSELQETDAKPVFQKLAGVKETFMVASQENDPKPLFPKAVLKPKLSLTPHLANNEETSNKNVFLNQASPAFLGPKQKTQSFKLPRDTEEKNTSGAESNSTPVRFPVTLKSVSNQSNLPHGLPKSYGQQNEETRPSIVKNVFRSNQEDSGLPAASAKFAPSRLATSGPLANNHNKDEKEQNLPGPKRKAIPPQFKLGPAPAKPSRPPVVDLARFRKDNKDRSNESHSMPLPSPIPPSVSATQAAPPPPPPPPASHPSTAPAPVLPPRNIKPSSSRDIQAFPQSSISSHLRISENEENYDDVDIFEGPGNTDDSLNSDGEMYEDITDVRHTSRDERKKEKGGKKKTDQEKKEQKEKDKKEQEVRKKFKLVGPIEVIHQAKACTDFKGGKNELTFKQGDSIEIIRITDNPEGKWLGRIRGAYGYIKTTMVEIDYDSLKRKPRPSISLQPKQPDSDQEVYDDVGDQDSIGSGGQSFTAVTFPPPPTSDEIYDGVDDDEGPTRSVSQGEDKSDSWSRGLLKIITGKEYPKKSVRESTTKVNVKEDNGGSPSSPLAKQTGKDSGDSDVYDDVEPSDFPPPPKILNQGINTKPLSFGKNKSEERDSQKVKKMEKEEKEFRKKFKFEGDIRVLYTTTIMQAPTPKKKASKDLLVKPGDSVEVIKNVDDSKVLCRNEEGKYGYVPKSCLVDDDEEIYDDIGEDCIYDND</sequence>
<evidence type="ECO:0000256" key="3">
    <source>
        <dbReference type="ARBA" id="ARBA00022443"/>
    </source>
</evidence>
<dbReference type="GO" id="GO:0007229">
    <property type="term" value="P:integrin-mediated signaling pathway"/>
    <property type="evidence" value="ECO:0007669"/>
    <property type="project" value="InterPro"/>
</dbReference>
<feature type="compositionally biased region" description="Pro residues" evidence="19">
    <location>
        <begin position="408"/>
        <end position="418"/>
    </location>
</feature>
<evidence type="ECO:0000256" key="11">
    <source>
        <dbReference type="ARBA" id="ARBA00059917"/>
    </source>
</evidence>
<evidence type="ECO:0000256" key="2">
    <source>
        <dbReference type="ARBA" id="ARBA00004496"/>
    </source>
</evidence>
<feature type="region of interest" description="Disordered" evidence="19">
    <location>
        <begin position="1"/>
        <end position="26"/>
    </location>
</feature>
<feature type="compositionally biased region" description="Acidic residues" evidence="19">
    <location>
        <begin position="616"/>
        <end position="626"/>
    </location>
</feature>
<comment type="function">
    <text evidence="11">Acts as an adapter protein of the FYN and LCP2 signaling cascades in T-cells. May play a role in linking T-cell signaling to remodeling of the actin cytoskeleton. Modulates the expression of IL2. Involved in platelet activation. Prevents the degradation of SKAP1 and SKAP2. May be involved in high affinity immunoglobulin epsilon receptor signaling in mast cells.</text>
</comment>
<keyword evidence="21" id="KW-1185">Reference proteome</keyword>
<keyword evidence="3 18" id="KW-0728">SH3 domain</keyword>
<feature type="compositionally biased region" description="Polar residues" evidence="19">
    <location>
        <begin position="257"/>
        <end position="266"/>
    </location>
</feature>
<evidence type="ECO:0000256" key="4">
    <source>
        <dbReference type="ARBA" id="ARBA00022490"/>
    </source>
</evidence>
<dbReference type="InterPro" id="IPR001452">
    <property type="entry name" value="SH3_domain"/>
</dbReference>
<feature type="region of interest" description="Disordered" evidence="19">
    <location>
        <begin position="50"/>
        <end position="172"/>
    </location>
</feature>
<dbReference type="RefSeq" id="XP_054843075.1">
    <property type="nucleotide sequence ID" value="XM_054987100.1"/>
</dbReference>
<feature type="region of interest" description="Disordered" evidence="19">
    <location>
        <begin position="230"/>
        <end position="526"/>
    </location>
</feature>
<evidence type="ECO:0000256" key="17">
    <source>
        <dbReference type="ARBA" id="ARBA00082486"/>
    </source>
</evidence>
<dbReference type="Pfam" id="PF07653">
    <property type="entry name" value="SH3_2"/>
    <property type="match status" value="1"/>
</dbReference>
<dbReference type="PROSITE" id="PS50002">
    <property type="entry name" value="SH3"/>
    <property type="match status" value="2"/>
</dbReference>
<dbReference type="InterPro" id="IPR029294">
    <property type="entry name" value="hSH3"/>
</dbReference>
<feature type="domain" description="SH3" evidence="20">
    <location>
        <begin position="537"/>
        <end position="597"/>
    </location>
</feature>
<evidence type="ECO:0000256" key="16">
    <source>
        <dbReference type="ARBA" id="ARBA00081679"/>
    </source>
</evidence>
<dbReference type="Proteomes" id="UP001190640">
    <property type="component" value="Chromosome 8"/>
</dbReference>
<dbReference type="PANTHER" id="PTHR16830:SF13">
    <property type="entry name" value="FYN-BINDING PROTEIN 1"/>
    <property type="match status" value="1"/>
</dbReference>
<dbReference type="Pfam" id="PF14603">
    <property type="entry name" value="hSH3"/>
    <property type="match status" value="1"/>
</dbReference>
<name>A0AA97JRW3_EUBMA</name>
<feature type="compositionally biased region" description="Polar residues" evidence="19">
    <location>
        <begin position="434"/>
        <end position="453"/>
    </location>
</feature>
<organism evidence="21 22">
    <name type="scientific">Eublepharis macularius</name>
    <name type="common">Leopard gecko</name>
    <name type="synonym">Cyrtodactylus macularius</name>
    <dbReference type="NCBI Taxonomy" id="481883"/>
    <lineage>
        <taxon>Eukaryota</taxon>
        <taxon>Metazoa</taxon>
        <taxon>Chordata</taxon>
        <taxon>Craniata</taxon>
        <taxon>Vertebrata</taxon>
        <taxon>Euteleostomi</taxon>
        <taxon>Lepidosauria</taxon>
        <taxon>Squamata</taxon>
        <taxon>Bifurcata</taxon>
        <taxon>Gekkota</taxon>
        <taxon>Eublepharidae</taxon>
        <taxon>Eublepharinae</taxon>
        <taxon>Eublepharis</taxon>
    </lineage>
</organism>